<proteinExistence type="inferred from homology"/>
<comment type="catalytic activity">
    <reaction evidence="5">
        <text>S-inosyl-L-homocysteine + H2O = L-homocysteine + inosine</text>
        <dbReference type="Rhea" id="RHEA:59828"/>
        <dbReference type="ChEBI" id="CHEBI:15377"/>
        <dbReference type="ChEBI" id="CHEBI:17596"/>
        <dbReference type="ChEBI" id="CHEBI:57985"/>
        <dbReference type="ChEBI" id="CHEBI:58199"/>
        <dbReference type="EC" id="3.13.1.9"/>
    </reaction>
</comment>
<dbReference type="UniPathway" id="UPA00315"/>
<dbReference type="HAMAP" id="MF_00563">
    <property type="entry name" value="AdoHcyase"/>
    <property type="match status" value="1"/>
</dbReference>
<dbReference type="PROSITE" id="PS00739">
    <property type="entry name" value="ADOHCYASE_2"/>
    <property type="match status" value="1"/>
</dbReference>
<comment type="similarity">
    <text evidence="1 5 7">Belongs to the adenosylhomocysteinase family.</text>
</comment>
<evidence type="ECO:0000256" key="5">
    <source>
        <dbReference type="HAMAP-Rule" id="MF_00563"/>
    </source>
</evidence>
<keyword evidence="3 5" id="KW-0378">Hydrolase</keyword>
<evidence type="ECO:0000256" key="2">
    <source>
        <dbReference type="ARBA" id="ARBA00022563"/>
    </source>
</evidence>
<feature type="domain" description="S-adenosyl-L-homocysteine hydrolase NAD binding" evidence="8">
    <location>
        <begin position="205"/>
        <end position="365"/>
    </location>
</feature>
<dbReference type="Proteomes" id="UP000239462">
    <property type="component" value="Chromosome"/>
</dbReference>
<dbReference type="EMBL" id="CP026606">
    <property type="protein sequence ID" value="AVB75490.1"/>
    <property type="molecule type" value="Genomic_DNA"/>
</dbReference>
<dbReference type="InterPro" id="IPR036291">
    <property type="entry name" value="NAD(P)-bd_dom_sf"/>
</dbReference>
<feature type="binding site" evidence="5 6">
    <location>
        <position position="257"/>
    </location>
    <ligand>
        <name>NAD(+)</name>
        <dbReference type="ChEBI" id="CHEBI:57540"/>
    </ligand>
</feature>
<dbReference type="GO" id="GO:0033353">
    <property type="term" value="P:S-adenosylmethionine cycle"/>
    <property type="evidence" value="ECO:0007669"/>
    <property type="project" value="TreeGrafter"/>
</dbReference>
<dbReference type="Gene3D" id="3.40.50.1480">
    <property type="entry name" value="Adenosylhomocysteinase-like"/>
    <property type="match status" value="1"/>
</dbReference>
<evidence type="ECO:0000259" key="8">
    <source>
        <dbReference type="SMART" id="SM00997"/>
    </source>
</evidence>
<comment type="subcellular location">
    <subcellularLocation>
        <location evidence="5">Cytoplasm</location>
    </subcellularLocation>
</comment>
<comment type="miscellaneous">
    <text evidence="5">SAH is a product of SAM methyltransferases and is known to be a feedback inhibitor of these enzymes. As a result of this inhibition, organisms have evolved efficient enzymes to metabolize SAH via different pathways. The pathway found in methanogens differs from the canonical pathway, it uses the deamination of S-adenosyl-L-homocysteine to form S-inosyl-L-homocysteine for the regeneration of SAM from S-adenosyl-L-homocysteine.</text>
</comment>
<organism evidence="9 10">
    <name type="scientific">Methanococcus maripaludis</name>
    <name type="common">Methanococcus deltae</name>
    <dbReference type="NCBI Taxonomy" id="39152"/>
    <lineage>
        <taxon>Archaea</taxon>
        <taxon>Methanobacteriati</taxon>
        <taxon>Methanobacteriota</taxon>
        <taxon>Methanomada group</taxon>
        <taxon>Methanococci</taxon>
        <taxon>Methanococcales</taxon>
        <taxon>Methanococcaceae</taxon>
        <taxon>Methanococcus</taxon>
    </lineage>
</organism>
<dbReference type="PANTHER" id="PTHR23420:SF0">
    <property type="entry name" value="ADENOSYLHOMOCYSTEINASE"/>
    <property type="match status" value="1"/>
</dbReference>
<dbReference type="NCBIfam" id="NF004005">
    <property type="entry name" value="PRK05476.2-3"/>
    <property type="match status" value="1"/>
</dbReference>
<dbReference type="GO" id="GO:0006556">
    <property type="term" value="P:S-adenosylmethionine biosynthetic process"/>
    <property type="evidence" value="ECO:0007669"/>
    <property type="project" value="UniProtKB-UniRule"/>
</dbReference>
<keyword evidence="5" id="KW-0963">Cytoplasm</keyword>
<feature type="binding site" evidence="6">
    <location>
        <position position="366"/>
    </location>
    <ligand>
        <name>NAD(+)</name>
        <dbReference type="ChEBI" id="CHEBI:57540"/>
    </ligand>
</feature>
<evidence type="ECO:0000256" key="4">
    <source>
        <dbReference type="ARBA" id="ARBA00023027"/>
    </source>
</evidence>
<dbReference type="KEGG" id="mmad:MMJJ_00710"/>
<dbReference type="CDD" id="cd00401">
    <property type="entry name" value="SAHH"/>
    <property type="match status" value="1"/>
</dbReference>
<comment type="cofactor">
    <cofactor evidence="5 6">
        <name>NAD(+)</name>
        <dbReference type="ChEBI" id="CHEBI:57540"/>
    </cofactor>
    <text evidence="5 6">Binds 1 NAD(+) per subunit.</text>
</comment>
<dbReference type="PROSITE" id="PS00738">
    <property type="entry name" value="ADOHCYASE_1"/>
    <property type="match status" value="1"/>
</dbReference>
<evidence type="ECO:0000256" key="1">
    <source>
        <dbReference type="ARBA" id="ARBA00007122"/>
    </source>
</evidence>
<dbReference type="InterPro" id="IPR020082">
    <property type="entry name" value="S-Ado-L-homoCys_hydrolase_CS"/>
</dbReference>
<dbReference type="GO" id="GO:0016802">
    <property type="term" value="F:trialkylsulfonium hydrolase activity"/>
    <property type="evidence" value="ECO:0007669"/>
    <property type="project" value="UniProtKB-UniRule"/>
</dbReference>
<evidence type="ECO:0000256" key="6">
    <source>
        <dbReference type="PIRSR" id="PIRSR001109-2"/>
    </source>
</evidence>
<keyword evidence="2 5" id="KW-0554">One-carbon metabolism</keyword>
<dbReference type="GO" id="GO:0005829">
    <property type="term" value="C:cytosol"/>
    <property type="evidence" value="ECO:0007669"/>
    <property type="project" value="TreeGrafter"/>
</dbReference>
<dbReference type="GO" id="GO:0006730">
    <property type="term" value="P:one-carbon metabolic process"/>
    <property type="evidence" value="ECO:0007669"/>
    <property type="project" value="UniProtKB-UniRule"/>
</dbReference>
<dbReference type="SMART" id="SM00996">
    <property type="entry name" value="AdoHcyase"/>
    <property type="match status" value="1"/>
</dbReference>
<comment type="caution">
    <text evidence="5">Lacks conserved residue(s) required for the propagation of feature annotation.</text>
</comment>
<feature type="binding site" evidence="5">
    <location>
        <position position="204"/>
    </location>
    <ligand>
        <name>substrate</name>
    </ligand>
</feature>
<dbReference type="Pfam" id="PF00670">
    <property type="entry name" value="AdoHcyase_NAD"/>
    <property type="match status" value="1"/>
</dbReference>
<feature type="binding site" evidence="5 6">
    <location>
        <begin position="171"/>
        <end position="173"/>
    </location>
    <ligand>
        <name>NAD(+)</name>
        <dbReference type="ChEBI" id="CHEBI:57540"/>
    </ligand>
</feature>
<feature type="binding site" evidence="5">
    <location>
        <position position="170"/>
    </location>
    <ligand>
        <name>substrate</name>
    </ligand>
</feature>
<keyword evidence="4 5" id="KW-0520">NAD</keyword>
<feature type="binding site" evidence="5">
    <location>
        <begin position="234"/>
        <end position="239"/>
    </location>
    <ligand>
        <name>NAD(+)</name>
        <dbReference type="ChEBI" id="CHEBI:57540"/>
    </ligand>
</feature>
<feature type="binding site" evidence="5">
    <location>
        <position position="200"/>
    </location>
    <ligand>
        <name>substrate</name>
    </ligand>
</feature>
<feature type="binding site" evidence="5 6">
    <location>
        <position position="359"/>
    </location>
    <ligand>
        <name>NAD(+)</name>
        <dbReference type="ChEBI" id="CHEBI:57540"/>
    </ligand>
</feature>
<dbReference type="Gene3D" id="3.40.50.720">
    <property type="entry name" value="NAD(P)-binding Rossmann-like Domain"/>
    <property type="match status" value="1"/>
</dbReference>
<dbReference type="AlphaFoldDB" id="A0A2L1C8F0"/>
<evidence type="ECO:0000313" key="10">
    <source>
        <dbReference type="Proteomes" id="UP000239462"/>
    </source>
</evidence>
<dbReference type="EC" id="3.13.1.9" evidence="5"/>
<dbReference type="GO" id="GO:0004013">
    <property type="term" value="F:adenosylhomocysteinase activity"/>
    <property type="evidence" value="ECO:0007669"/>
    <property type="project" value="UniProtKB-UniRule"/>
</dbReference>
<protein>
    <recommendedName>
        <fullName evidence="5">S-inosyl-L-homocysteine hydrolase</fullName>
        <shortName evidence="5">SIHH</shortName>
        <ecNumber evidence="5">3.13.1.9</ecNumber>
    </recommendedName>
</protein>
<evidence type="ECO:0000313" key="9">
    <source>
        <dbReference type="EMBL" id="AVB75490.1"/>
    </source>
</evidence>
<feature type="binding site" evidence="5 6">
    <location>
        <begin position="313"/>
        <end position="315"/>
    </location>
    <ligand>
        <name>NAD(+)</name>
        <dbReference type="ChEBI" id="CHEBI:57540"/>
    </ligand>
</feature>
<dbReference type="PIRSF" id="PIRSF001109">
    <property type="entry name" value="Ad_hcy_hydrolase"/>
    <property type="match status" value="1"/>
</dbReference>
<reference evidence="10" key="1">
    <citation type="journal article" date="2018" name="Genome Announc.">
        <title>Complete Genome Sequence of the Methanococcus maripaludis Type Strain JJ (DSM 2067), a Model for Selenoprotein Synthesis in Archaea.</title>
        <authorList>
            <person name="Poehlein A."/>
            <person name="Heym D."/>
            <person name="Quitzke V."/>
            <person name="Fersch J."/>
            <person name="Daniel R."/>
            <person name="Rother M."/>
        </authorList>
    </citation>
    <scope>NUCLEOTIDE SEQUENCE [LARGE SCALE GENOMIC DNA]</scope>
    <source>
        <strain evidence="10">DSM 2067</strain>
    </source>
</reference>
<evidence type="ECO:0000256" key="3">
    <source>
        <dbReference type="ARBA" id="ARBA00022801"/>
    </source>
</evidence>
<sequence>MYETEYDLLKNLLKIFYNYGETVSNVKDMSLAPSGHLKMEWAKRHMPVLCRIAEEFKNDKPFEGLTIGMALHLEAKTAILAETLLKGGAKIVITGCNPLSTQDDVAAACVEKGMEVYAWRGETNEEYYENLNKVLDSNPDIVIDDGADLIFLIHTERTELIGKIMGGCEETTTGIIRLKSMAEEGALKFPVVNVNDAYTKHLFDNRYGTGQSAMDGIIRTTNLLIAGKNVVVGGYGWCGRGVASRAAGHGANVIITEVNPIRALEAKMDGFTVLKMEEAAKIGDIFVTTTGCKDILRMEHFLLMKDGAVLSNAGHFDNEINKNDLKELSKSVKEVRFNIEEYDLGNKKIYLLGEGRLVNLACADGHPCEVMDMSFANQALSAKFIKENKGKLENEVYEIPYEQDFKIALLKLHSMGADIDELSPEQRKYLSDWKEGT</sequence>
<dbReference type="FunFam" id="3.40.50.720:FF:000004">
    <property type="entry name" value="Adenosylhomocysteinase"/>
    <property type="match status" value="1"/>
</dbReference>
<comment type="function">
    <text evidence="5">Catalyzes the hydrolysis of S-inosyl-L-homocysteine (SIH) to L-homocysteine (Hcy) and inosine. Likely functions in a S-adenosyl-L-methionine (SAM) recycling pathway from S-adenosyl-L-homocysteine (SAH) produced from SAM-dependent methylation reactions. Can also catalyze the reverse reaction in vitro, i.e. the synthesis of SIH from Hcy and inosine.</text>
</comment>
<dbReference type="Pfam" id="PF05221">
    <property type="entry name" value="AdoHcyase"/>
    <property type="match status" value="2"/>
</dbReference>
<feature type="binding site" evidence="5">
    <location>
        <position position="205"/>
    </location>
    <ligand>
        <name>NAD(+)</name>
        <dbReference type="ChEBI" id="CHEBI:57540"/>
    </ligand>
</feature>
<dbReference type="InterPro" id="IPR042172">
    <property type="entry name" value="Adenosylhomocyst_ase-like_sf"/>
</dbReference>
<dbReference type="NCBIfam" id="TIGR00936">
    <property type="entry name" value="ahcY"/>
    <property type="match status" value="1"/>
</dbReference>
<dbReference type="SUPFAM" id="SSF51735">
    <property type="entry name" value="NAD(P)-binding Rossmann-fold domains"/>
    <property type="match status" value="1"/>
</dbReference>
<dbReference type="SUPFAM" id="SSF52283">
    <property type="entry name" value="Formate/glycerate dehydrogenase catalytic domain-like"/>
    <property type="match status" value="1"/>
</dbReference>
<accession>A0A2L1C8F0</accession>
<name>A0A2L1C8F0_METMI</name>
<comment type="pathway">
    <text evidence="5">Amino-acid biosynthesis; S-adenosyl-L-methionine biosynthesis.</text>
</comment>
<gene>
    <name evidence="9" type="primary">ahcY</name>
    <name evidence="9" type="ORF">MMJJ_00710</name>
</gene>
<evidence type="ECO:0000256" key="7">
    <source>
        <dbReference type="RuleBase" id="RU004166"/>
    </source>
</evidence>
<feature type="binding site" evidence="6">
    <location>
        <begin position="236"/>
        <end position="241"/>
    </location>
    <ligand>
        <name>NAD(+)</name>
        <dbReference type="ChEBI" id="CHEBI:57540"/>
    </ligand>
</feature>
<dbReference type="SMART" id="SM00997">
    <property type="entry name" value="AdoHcyase_NAD"/>
    <property type="match status" value="1"/>
</dbReference>
<dbReference type="InterPro" id="IPR000043">
    <property type="entry name" value="Adenosylhomocysteinase-like"/>
</dbReference>
<feature type="binding site" evidence="5">
    <location>
        <position position="145"/>
    </location>
    <ligand>
        <name>substrate</name>
    </ligand>
</feature>
<dbReference type="PANTHER" id="PTHR23420">
    <property type="entry name" value="ADENOSYLHOMOCYSTEINASE"/>
    <property type="match status" value="1"/>
</dbReference>
<dbReference type="InterPro" id="IPR015878">
    <property type="entry name" value="Ado_hCys_hydrolase_NAD-bd"/>
</dbReference>